<reference evidence="3" key="1">
    <citation type="submission" date="2022-06" db="EMBL/GenBank/DDBJ databases">
        <title>Uncovering the hologenomic basis of an extraordinary plant invasion.</title>
        <authorList>
            <person name="Bieker V.C."/>
            <person name="Martin M.D."/>
            <person name="Gilbert T."/>
            <person name="Hodgins K."/>
            <person name="Battlay P."/>
            <person name="Petersen B."/>
            <person name="Wilson J."/>
        </authorList>
    </citation>
    <scope>NUCLEOTIDE SEQUENCE</scope>
    <source>
        <strain evidence="3">AA19_3_7</strain>
        <tissue evidence="3">Leaf</tissue>
    </source>
</reference>
<keyword evidence="2" id="KW-0732">Signal</keyword>
<evidence type="ECO:0000256" key="2">
    <source>
        <dbReference type="SAM" id="SignalP"/>
    </source>
</evidence>
<dbReference type="EMBL" id="JAMZMK010006266">
    <property type="protein sequence ID" value="KAI7749869.1"/>
    <property type="molecule type" value="Genomic_DNA"/>
</dbReference>
<organism evidence="3 4">
    <name type="scientific">Ambrosia artemisiifolia</name>
    <name type="common">Common ragweed</name>
    <dbReference type="NCBI Taxonomy" id="4212"/>
    <lineage>
        <taxon>Eukaryota</taxon>
        <taxon>Viridiplantae</taxon>
        <taxon>Streptophyta</taxon>
        <taxon>Embryophyta</taxon>
        <taxon>Tracheophyta</taxon>
        <taxon>Spermatophyta</taxon>
        <taxon>Magnoliopsida</taxon>
        <taxon>eudicotyledons</taxon>
        <taxon>Gunneridae</taxon>
        <taxon>Pentapetalae</taxon>
        <taxon>asterids</taxon>
        <taxon>campanulids</taxon>
        <taxon>Asterales</taxon>
        <taxon>Asteraceae</taxon>
        <taxon>Asteroideae</taxon>
        <taxon>Heliantheae alliance</taxon>
        <taxon>Heliantheae</taxon>
        <taxon>Ambrosia</taxon>
    </lineage>
</organism>
<dbReference type="AlphaFoldDB" id="A0AAD5CZF6"/>
<sequence>MFSKRLLLVFAVLLITSEIATASELASHHESKVELAEHDHDVRRHLKGSSNSDGYETRHPAGPISGYNLPHGVPCCKT</sequence>
<feature type="signal peptide" evidence="2">
    <location>
        <begin position="1"/>
        <end position="22"/>
    </location>
</feature>
<comment type="caution">
    <text evidence="3">The sequence shown here is derived from an EMBL/GenBank/DDBJ whole genome shotgun (WGS) entry which is preliminary data.</text>
</comment>
<accession>A0AAD5CZF6</accession>
<name>A0AAD5CZF6_AMBAR</name>
<evidence type="ECO:0000313" key="4">
    <source>
        <dbReference type="Proteomes" id="UP001206925"/>
    </source>
</evidence>
<keyword evidence="4" id="KW-1185">Reference proteome</keyword>
<protein>
    <submittedName>
        <fullName evidence="3">Uncharacterized protein</fullName>
    </submittedName>
</protein>
<proteinExistence type="predicted"/>
<feature type="region of interest" description="Disordered" evidence="1">
    <location>
        <begin position="26"/>
        <end position="65"/>
    </location>
</feature>
<feature type="chain" id="PRO_5042008200" evidence="2">
    <location>
        <begin position="23"/>
        <end position="78"/>
    </location>
</feature>
<gene>
    <name evidence="3" type="ORF">M8C21_004808</name>
</gene>
<feature type="compositionally biased region" description="Basic and acidic residues" evidence="1">
    <location>
        <begin position="26"/>
        <end position="42"/>
    </location>
</feature>
<dbReference type="Proteomes" id="UP001206925">
    <property type="component" value="Unassembled WGS sequence"/>
</dbReference>
<evidence type="ECO:0000256" key="1">
    <source>
        <dbReference type="SAM" id="MobiDB-lite"/>
    </source>
</evidence>
<evidence type="ECO:0000313" key="3">
    <source>
        <dbReference type="EMBL" id="KAI7749869.1"/>
    </source>
</evidence>